<feature type="region of interest" description="Disordered" evidence="2">
    <location>
        <begin position="395"/>
        <end position="419"/>
    </location>
</feature>
<gene>
    <name evidence="4" type="ORF">niasHT_018349</name>
</gene>
<dbReference type="InterPro" id="IPR001878">
    <property type="entry name" value="Znf_CCHC"/>
</dbReference>
<dbReference type="EMBL" id="JBICBT010000452">
    <property type="protein sequence ID" value="KAL3113195.1"/>
    <property type="molecule type" value="Genomic_DNA"/>
</dbReference>
<feature type="compositionally biased region" description="Basic and acidic residues" evidence="2">
    <location>
        <begin position="466"/>
        <end position="475"/>
    </location>
</feature>
<feature type="region of interest" description="Disordered" evidence="2">
    <location>
        <begin position="61"/>
        <end position="102"/>
    </location>
</feature>
<proteinExistence type="predicted"/>
<dbReference type="SMART" id="SM00343">
    <property type="entry name" value="ZnF_C2HC"/>
    <property type="match status" value="1"/>
</dbReference>
<dbReference type="GO" id="GO:0008270">
    <property type="term" value="F:zinc ion binding"/>
    <property type="evidence" value="ECO:0007669"/>
    <property type="project" value="UniProtKB-KW"/>
</dbReference>
<evidence type="ECO:0000256" key="2">
    <source>
        <dbReference type="SAM" id="MobiDB-lite"/>
    </source>
</evidence>
<dbReference type="PROSITE" id="PS50158">
    <property type="entry name" value="ZF_CCHC"/>
    <property type="match status" value="1"/>
</dbReference>
<dbReference type="Proteomes" id="UP001620626">
    <property type="component" value="Unassembled WGS sequence"/>
</dbReference>
<sequence length="784" mass="87413">MERAQVELKSFEEAVNRCLRNINRRACANTKALNDMANQVNSNLSVLQTQLNSLTDINPTARNSLAFTTPRERSTSRNPQHGTSNNSSNSSEDGDEPELGALNTLTGVSGQLEVFGDESVVAFDQWSERFNDYVGALGRNWTEDEKVARLKMSLVGTPRQLFKQLSQNETAKLDTAITALRRKMDSPQRRELTKRTLAQCKQRENGTISEFIKRLTPLVEIVNSSLNDSQRKEKICEEFLDRIRSDIGFLIRLVGLNSAKDLDQVKAQAEELEALLAAEKGTISDTLRGTVMALNNQRQGHTDQRPDQSPPHRFSRANTTPLGNRHSSRGYSNGRGRGGYRNRTPSRNRWSSNHQQMQSQRRWSNRPVCHYCGRTGHIASFCRTRQEEMAHRFSRPNHNFRNNGARFDDQRRTNSSQEQLRNVTVLDSDALIRAIANLSVNESRPSGVTVKNEGAGTLKTLAVVETPKKTEEPKSDPNPVPGTSSDSLVPIRIRSWEGIAPKISKFSKFTMILVMLLTMVIPNMCQINLAIPMPKGPMMCQTQLVGHLWALPSFSPCPTLKPDAIKAPVRSLSLVIYKPNDFEYSTDAWVCRMVRKNAKKFTTLSSVPVLEKLEPEHLEVSDSSIEFQKRTVAHGCFPHEPVPIGGVHPFDVAAPHEPVPIGGVHPFDVAAPHKPVPIGGVQPFDVAAPHEPVPIGGVHPFDVAAPHKPVPIGGVQPFDVAAQRTQTYWTSLKLPPRTETYWTTLKLPPTQTNFPKSATQIRFPQIRTGAFFCSFLPADAPPRK</sequence>
<evidence type="ECO:0000256" key="1">
    <source>
        <dbReference type="PROSITE-ProRule" id="PRU00047"/>
    </source>
</evidence>
<dbReference type="GO" id="GO:0019899">
    <property type="term" value="F:enzyme binding"/>
    <property type="evidence" value="ECO:0007669"/>
    <property type="project" value="UniProtKB-ARBA"/>
</dbReference>
<comment type="caution">
    <text evidence="4">The sequence shown here is derived from an EMBL/GenBank/DDBJ whole genome shotgun (WGS) entry which is preliminary data.</text>
</comment>
<dbReference type="AlphaFoldDB" id="A0ABD2LD95"/>
<keyword evidence="1" id="KW-0863">Zinc-finger</keyword>
<evidence type="ECO:0000313" key="5">
    <source>
        <dbReference type="Proteomes" id="UP001620626"/>
    </source>
</evidence>
<feature type="compositionally biased region" description="Polar residues" evidence="2">
    <location>
        <begin position="347"/>
        <end position="362"/>
    </location>
</feature>
<keyword evidence="5" id="KW-1185">Reference proteome</keyword>
<reference evidence="4 5" key="1">
    <citation type="submission" date="2024-10" db="EMBL/GenBank/DDBJ databases">
        <authorList>
            <person name="Kim D."/>
        </authorList>
    </citation>
    <scope>NUCLEOTIDE SEQUENCE [LARGE SCALE GENOMIC DNA]</scope>
    <source>
        <strain evidence="4">BH-2024</strain>
    </source>
</reference>
<dbReference type="SUPFAM" id="SSF57756">
    <property type="entry name" value="Retrovirus zinc finger-like domains"/>
    <property type="match status" value="1"/>
</dbReference>
<feature type="region of interest" description="Disordered" evidence="2">
    <location>
        <begin position="466"/>
        <end position="486"/>
    </location>
</feature>
<evidence type="ECO:0000259" key="3">
    <source>
        <dbReference type="PROSITE" id="PS50158"/>
    </source>
</evidence>
<protein>
    <recommendedName>
        <fullName evidence="3">CCHC-type domain-containing protein</fullName>
    </recommendedName>
</protein>
<feature type="region of interest" description="Disordered" evidence="2">
    <location>
        <begin position="297"/>
        <end position="364"/>
    </location>
</feature>
<feature type="compositionally biased region" description="Low complexity" evidence="2">
    <location>
        <begin position="323"/>
        <end position="332"/>
    </location>
</feature>
<keyword evidence="1" id="KW-0479">Metal-binding</keyword>
<dbReference type="InterPro" id="IPR036875">
    <property type="entry name" value="Znf_CCHC_sf"/>
</dbReference>
<feature type="domain" description="CCHC-type" evidence="3">
    <location>
        <begin position="369"/>
        <end position="383"/>
    </location>
</feature>
<name>A0ABD2LD95_9BILA</name>
<organism evidence="4 5">
    <name type="scientific">Heterodera trifolii</name>
    <dbReference type="NCBI Taxonomy" id="157864"/>
    <lineage>
        <taxon>Eukaryota</taxon>
        <taxon>Metazoa</taxon>
        <taxon>Ecdysozoa</taxon>
        <taxon>Nematoda</taxon>
        <taxon>Chromadorea</taxon>
        <taxon>Rhabditida</taxon>
        <taxon>Tylenchina</taxon>
        <taxon>Tylenchomorpha</taxon>
        <taxon>Tylenchoidea</taxon>
        <taxon>Heteroderidae</taxon>
        <taxon>Heteroderinae</taxon>
        <taxon>Heterodera</taxon>
    </lineage>
</organism>
<accession>A0ABD2LD95</accession>
<keyword evidence="1" id="KW-0862">Zinc</keyword>
<evidence type="ECO:0000313" key="4">
    <source>
        <dbReference type="EMBL" id="KAL3113195.1"/>
    </source>
</evidence>